<evidence type="ECO:0000256" key="3">
    <source>
        <dbReference type="ARBA" id="ARBA00022750"/>
    </source>
</evidence>
<dbReference type="InterPro" id="IPR032799">
    <property type="entry name" value="TAXi_C"/>
</dbReference>
<dbReference type="PANTHER" id="PTHR47967">
    <property type="entry name" value="OS07G0603500 PROTEIN-RELATED"/>
    <property type="match status" value="1"/>
</dbReference>
<gene>
    <name evidence="7" type="ORF">SHERM_27844</name>
</gene>
<dbReference type="SUPFAM" id="SSF50630">
    <property type="entry name" value="Acid proteases"/>
    <property type="match status" value="1"/>
</dbReference>
<dbReference type="Pfam" id="PF14541">
    <property type="entry name" value="TAXi_C"/>
    <property type="match status" value="1"/>
</dbReference>
<dbReference type="GO" id="GO:0006508">
    <property type="term" value="P:proteolysis"/>
    <property type="evidence" value="ECO:0007669"/>
    <property type="project" value="UniProtKB-KW"/>
</dbReference>
<accession>A0A9N7RIW5</accession>
<keyword evidence="2 7" id="KW-0645">Protease</keyword>
<evidence type="ECO:0000256" key="1">
    <source>
        <dbReference type="ARBA" id="ARBA00007447"/>
    </source>
</evidence>
<dbReference type="GO" id="GO:0004190">
    <property type="term" value="F:aspartic-type endopeptidase activity"/>
    <property type="evidence" value="ECO:0007669"/>
    <property type="project" value="UniProtKB-KW"/>
</dbReference>
<sequence>MILIGLSSPSSSSSSNPPTARHHVLKLVHYLSNMPNISPEEAFRLDWDHSVSRSSYLAASSDIIRTKSNIEASLYSAGSAYNTLVRVGTGPDPPLLSIIVDSGSSLMWVHCRSFDSDKFFNPSASPTFRKEIMCNNPTSACPDLQHVNCRDNECWYTLEYGSGTSSGYLARDRFQFHSLDNEDDDEPFSLENITFGCDINGSLTDINGILGLINYRDSLVSQMGYSRFAYCLGNITDPAYPYNLLIIGDGDEIGLHGSQTPLYIDYHYNIRLEDIAVGGRPVNGFGSHMMIVDCGSTFTFLPRQAVRKLETRIEEVIGGKLTKIYYTYDSSTVLCYVGSVRRDLVGFPVVELKFQGGAVLELTAENMFRDVGNGHFCLSAVENEGHGGYTILGTHMQQFLYIAFDLKEKQISFQRMECDVLRHD</sequence>
<dbReference type="InterPro" id="IPR033121">
    <property type="entry name" value="PEPTIDASE_A1"/>
</dbReference>
<dbReference type="CDD" id="cd05476">
    <property type="entry name" value="pepsin_A_like_plant"/>
    <property type="match status" value="1"/>
</dbReference>
<evidence type="ECO:0000259" key="6">
    <source>
        <dbReference type="PROSITE" id="PS51767"/>
    </source>
</evidence>
<proteinExistence type="inferred from homology"/>
<dbReference type="PROSITE" id="PS51767">
    <property type="entry name" value="PEPTIDASE_A1"/>
    <property type="match status" value="1"/>
</dbReference>
<evidence type="ECO:0000313" key="8">
    <source>
        <dbReference type="Proteomes" id="UP001153555"/>
    </source>
</evidence>
<keyword evidence="4" id="KW-0378">Hydrolase</keyword>
<name>A0A9N7RIW5_STRHE</name>
<dbReference type="Pfam" id="PF14543">
    <property type="entry name" value="TAXi_N"/>
    <property type="match status" value="1"/>
</dbReference>
<dbReference type="Gene3D" id="2.40.70.10">
    <property type="entry name" value="Acid Proteases"/>
    <property type="match status" value="2"/>
</dbReference>
<evidence type="ECO:0000256" key="2">
    <source>
        <dbReference type="ARBA" id="ARBA00022670"/>
    </source>
</evidence>
<reference evidence="7" key="1">
    <citation type="submission" date="2019-12" db="EMBL/GenBank/DDBJ databases">
        <authorList>
            <person name="Scholes J."/>
        </authorList>
    </citation>
    <scope>NUCLEOTIDE SEQUENCE</scope>
</reference>
<keyword evidence="5" id="KW-0325">Glycoprotein</keyword>
<dbReference type="PANTHER" id="PTHR47967:SF14">
    <property type="entry name" value="EUKARYOTIC ASPARTYL PROTEASE FAMILY PROTEIN"/>
    <property type="match status" value="1"/>
</dbReference>
<evidence type="ECO:0000256" key="4">
    <source>
        <dbReference type="ARBA" id="ARBA00022801"/>
    </source>
</evidence>
<organism evidence="7 8">
    <name type="scientific">Striga hermonthica</name>
    <name type="common">Purple witchweed</name>
    <name type="synonym">Buchnera hermonthica</name>
    <dbReference type="NCBI Taxonomy" id="68872"/>
    <lineage>
        <taxon>Eukaryota</taxon>
        <taxon>Viridiplantae</taxon>
        <taxon>Streptophyta</taxon>
        <taxon>Embryophyta</taxon>
        <taxon>Tracheophyta</taxon>
        <taxon>Spermatophyta</taxon>
        <taxon>Magnoliopsida</taxon>
        <taxon>eudicotyledons</taxon>
        <taxon>Gunneridae</taxon>
        <taxon>Pentapetalae</taxon>
        <taxon>asterids</taxon>
        <taxon>lamiids</taxon>
        <taxon>Lamiales</taxon>
        <taxon>Orobanchaceae</taxon>
        <taxon>Buchnereae</taxon>
        <taxon>Striga</taxon>
    </lineage>
</organism>
<dbReference type="InterPro" id="IPR034161">
    <property type="entry name" value="Pepsin-like_plant"/>
</dbReference>
<evidence type="ECO:0000256" key="5">
    <source>
        <dbReference type="ARBA" id="ARBA00023180"/>
    </source>
</evidence>
<evidence type="ECO:0000313" key="7">
    <source>
        <dbReference type="EMBL" id="CAA0832569.1"/>
    </source>
</evidence>
<dbReference type="Proteomes" id="UP001153555">
    <property type="component" value="Unassembled WGS sequence"/>
</dbReference>
<protein>
    <submittedName>
        <fullName evidence="7">Eukaryotic aspartyl protease family protein</fullName>
    </submittedName>
</protein>
<keyword evidence="3" id="KW-0064">Aspartyl protease</keyword>
<dbReference type="AlphaFoldDB" id="A0A9N7RIW5"/>
<dbReference type="EMBL" id="CACSLK010027834">
    <property type="protein sequence ID" value="CAA0832569.1"/>
    <property type="molecule type" value="Genomic_DNA"/>
</dbReference>
<dbReference type="GO" id="GO:0005576">
    <property type="term" value="C:extracellular region"/>
    <property type="evidence" value="ECO:0007669"/>
    <property type="project" value="TreeGrafter"/>
</dbReference>
<dbReference type="InterPro" id="IPR021109">
    <property type="entry name" value="Peptidase_aspartic_dom_sf"/>
</dbReference>
<comment type="caution">
    <text evidence="7">The sequence shown here is derived from an EMBL/GenBank/DDBJ whole genome shotgun (WGS) entry which is preliminary data.</text>
</comment>
<feature type="domain" description="Peptidase A1" evidence="6">
    <location>
        <begin position="81"/>
        <end position="414"/>
    </location>
</feature>
<keyword evidence="8" id="KW-1185">Reference proteome</keyword>
<comment type="similarity">
    <text evidence="1">Belongs to the peptidase A1 family.</text>
</comment>
<dbReference type="InterPro" id="IPR051708">
    <property type="entry name" value="Plant_Aspart_Prot_A1"/>
</dbReference>
<dbReference type="InterPro" id="IPR032861">
    <property type="entry name" value="TAXi_N"/>
</dbReference>
<dbReference type="OrthoDB" id="2747330at2759"/>